<reference evidence="3" key="1">
    <citation type="submission" date="2023-03" db="EMBL/GenBank/DDBJ databases">
        <title>Massive genome expansion in bonnet fungi (Mycena s.s.) driven by repeated elements and novel gene families across ecological guilds.</title>
        <authorList>
            <consortium name="Lawrence Berkeley National Laboratory"/>
            <person name="Harder C.B."/>
            <person name="Miyauchi S."/>
            <person name="Viragh M."/>
            <person name="Kuo A."/>
            <person name="Thoen E."/>
            <person name="Andreopoulos B."/>
            <person name="Lu D."/>
            <person name="Skrede I."/>
            <person name="Drula E."/>
            <person name="Henrissat B."/>
            <person name="Morin E."/>
            <person name="Kohler A."/>
            <person name="Barry K."/>
            <person name="LaButti K."/>
            <person name="Morin E."/>
            <person name="Salamov A."/>
            <person name="Lipzen A."/>
            <person name="Mereny Z."/>
            <person name="Hegedus B."/>
            <person name="Baldrian P."/>
            <person name="Stursova M."/>
            <person name="Weitz H."/>
            <person name="Taylor A."/>
            <person name="Grigoriev I.V."/>
            <person name="Nagy L.G."/>
            <person name="Martin F."/>
            <person name="Kauserud H."/>
        </authorList>
    </citation>
    <scope>NUCLEOTIDE SEQUENCE</scope>
    <source>
        <strain evidence="3">CBHHK182m</strain>
    </source>
</reference>
<dbReference type="EMBL" id="JARKIB010000088">
    <property type="protein sequence ID" value="KAJ7744124.1"/>
    <property type="molecule type" value="Genomic_DNA"/>
</dbReference>
<proteinExistence type="predicted"/>
<keyword evidence="2" id="KW-1133">Transmembrane helix</keyword>
<organism evidence="3 4">
    <name type="scientific">Mycena metata</name>
    <dbReference type="NCBI Taxonomy" id="1033252"/>
    <lineage>
        <taxon>Eukaryota</taxon>
        <taxon>Fungi</taxon>
        <taxon>Dikarya</taxon>
        <taxon>Basidiomycota</taxon>
        <taxon>Agaricomycotina</taxon>
        <taxon>Agaricomycetes</taxon>
        <taxon>Agaricomycetidae</taxon>
        <taxon>Agaricales</taxon>
        <taxon>Marasmiineae</taxon>
        <taxon>Mycenaceae</taxon>
        <taxon>Mycena</taxon>
    </lineage>
</organism>
<evidence type="ECO:0000313" key="4">
    <source>
        <dbReference type="Proteomes" id="UP001215598"/>
    </source>
</evidence>
<accession>A0AAD7N3M8</accession>
<comment type="caution">
    <text evidence="3">The sequence shown here is derived from an EMBL/GenBank/DDBJ whole genome shotgun (WGS) entry which is preliminary data.</text>
</comment>
<keyword evidence="2" id="KW-0812">Transmembrane</keyword>
<sequence length="357" mass="38368">MARPMYKCFGVLLIISLGLFLGLFFGLNYPGLDRAQIVKHGWPLTRCTVLSSGIATRYCCETSCQTSSCQTAPSGSPGCSGLVSSIDSGYSPSMCAANSSACPTQVGSVCDGPMGDTNVALHAARHASLVPPGTIALGNPLSDHTGQPNRSSSCSNGSCTESCTTYQCNCYCCSSTNDLYCTLSCPICYDVDLKVNYASRDGVSHNVSYTQDFKKDVNKADSFFGGHTTNSTGFCYYNPKDETQILFDVNFTPWKWAVFALFGALPLFVALSLFAYFLLIRPAWNLIRLGYGDMLDAAKEGAKKPVKMVKALGGKLKGKGKEAEGGDKDEEMKKIEQETDRPPPAYKPSDLQNDGSP</sequence>
<evidence type="ECO:0000313" key="3">
    <source>
        <dbReference type="EMBL" id="KAJ7744124.1"/>
    </source>
</evidence>
<gene>
    <name evidence="3" type="ORF">B0H16DRAFT_1889710</name>
</gene>
<feature type="region of interest" description="Disordered" evidence="1">
    <location>
        <begin position="316"/>
        <end position="357"/>
    </location>
</feature>
<dbReference type="AlphaFoldDB" id="A0AAD7N3M8"/>
<feature type="transmembrane region" description="Helical" evidence="2">
    <location>
        <begin position="256"/>
        <end position="279"/>
    </location>
</feature>
<evidence type="ECO:0000256" key="2">
    <source>
        <dbReference type="SAM" id="Phobius"/>
    </source>
</evidence>
<feature type="compositionally biased region" description="Basic and acidic residues" evidence="1">
    <location>
        <begin position="319"/>
        <end position="341"/>
    </location>
</feature>
<keyword evidence="4" id="KW-1185">Reference proteome</keyword>
<dbReference type="Proteomes" id="UP001215598">
    <property type="component" value="Unassembled WGS sequence"/>
</dbReference>
<evidence type="ECO:0000256" key="1">
    <source>
        <dbReference type="SAM" id="MobiDB-lite"/>
    </source>
</evidence>
<name>A0AAD7N3M8_9AGAR</name>
<keyword evidence="2" id="KW-0472">Membrane</keyword>
<protein>
    <submittedName>
        <fullName evidence="3">Uncharacterized protein</fullName>
    </submittedName>
</protein>